<gene>
    <name evidence="2" type="ORF">BD410DRAFT_841116</name>
</gene>
<feature type="compositionally biased region" description="Polar residues" evidence="1">
    <location>
        <begin position="610"/>
        <end position="638"/>
    </location>
</feature>
<feature type="region of interest" description="Disordered" evidence="1">
    <location>
        <begin position="1"/>
        <end position="22"/>
    </location>
</feature>
<proteinExistence type="predicted"/>
<keyword evidence="3" id="KW-1185">Reference proteome</keyword>
<dbReference type="AlphaFoldDB" id="A0A4Y7PZ66"/>
<sequence>MRRCLRRRRNVDDDQRTTHSNVADLPDLPVQTISNAKSRRRLKKKPYAYLAEWEIVQVESIPPPPELPQPSQPSDIPIIDEPLAISTAPIAAQYDQTTPELSQDIQPIPTLKVNSGSSDIKMVIPPDPPYQTQSVAPATTTIYSPTSVQYVQPASTPPVEASDTNCSGHSSLASEEKSDKTISPSKCGCQISAYLIMVIICALQEREKRCVAVQTPELPQSSQSSDTLISDEPHAIANTPITTSKANDQTTHEPPQDIQRILTPTNNSTANGIVTTIPPDTPYQTQSVAPVEPLSYIQRSQSYVRAGSTSSKETSYCSYSGHSSLSAEQILESSTEFQPATVANADECKMEPREALGAVQPPELKSGEGLPMANALITKLMPYDQDPPQYTPPTPALKDNANVNEITATVPLYMSYETQPVAPVASLGSTPTSSPNVQAWSAPPEKSPQPSYSGHSSLANAPLAKATETNSMEEEMDSQASSLYCMTMSGYQAQERRRVASKLTQLESHKRPEEEIESQTPLTEVQPATPANTNKTVSIRSEQSLKSEERRVAPSEVHPPKLPQSLQSPGVPITDEPLTTPTTPSTAPHDQETPQDTTSTPTLTDNHSTSEVTTTIPSGTPSQIQPVPPLATQNFTTMSGPNCPDIVMQLRSQGIHITPPKGCPRKGFPGAAAEIPGTTQVQTPVATGMLIRTFARPASTALTTARARVIVDK</sequence>
<feature type="compositionally biased region" description="Polar residues" evidence="1">
    <location>
        <begin position="162"/>
        <end position="173"/>
    </location>
</feature>
<feature type="compositionally biased region" description="Polar residues" evidence="1">
    <location>
        <begin position="529"/>
        <end position="542"/>
    </location>
</feature>
<reference evidence="2 3" key="1">
    <citation type="submission" date="2018-06" db="EMBL/GenBank/DDBJ databases">
        <title>A transcriptomic atlas of mushroom development highlights an independent origin of complex multicellularity.</title>
        <authorList>
            <consortium name="DOE Joint Genome Institute"/>
            <person name="Krizsan K."/>
            <person name="Almasi E."/>
            <person name="Merenyi Z."/>
            <person name="Sahu N."/>
            <person name="Viragh M."/>
            <person name="Koszo T."/>
            <person name="Mondo S."/>
            <person name="Kiss B."/>
            <person name="Balint B."/>
            <person name="Kues U."/>
            <person name="Barry K."/>
            <person name="Hegedus J.C."/>
            <person name="Henrissat B."/>
            <person name="Johnson J."/>
            <person name="Lipzen A."/>
            <person name="Ohm R."/>
            <person name="Nagy I."/>
            <person name="Pangilinan J."/>
            <person name="Yan J."/>
            <person name="Xiong Y."/>
            <person name="Grigoriev I.V."/>
            <person name="Hibbett D.S."/>
            <person name="Nagy L.G."/>
        </authorList>
    </citation>
    <scope>NUCLEOTIDE SEQUENCE [LARGE SCALE GENOMIC DNA]</scope>
    <source>
        <strain evidence="2 3">SZMC22713</strain>
    </source>
</reference>
<feature type="region of interest" description="Disordered" evidence="1">
    <location>
        <begin position="425"/>
        <end position="458"/>
    </location>
</feature>
<feature type="region of interest" description="Disordered" evidence="1">
    <location>
        <begin position="153"/>
        <end position="179"/>
    </location>
</feature>
<dbReference type="VEuPathDB" id="FungiDB:BD410DRAFT_841116"/>
<organism evidence="2 3">
    <name type="scientific">Rickenella mellea</name>
    <dbReference type="NCBI Taxonomy" id="50990"/>
    <lineage>
        <taxon>Eukaryota</taxon>
        <taxon>Fungi</taxon>
        <taxon>Dikarya</taxon>
        <taxon>Basidiomycota</taxon>
        <taxon>Agaricomycotina</taxon>
        <taxon>Agaricomycetes</taxon>
        <taxon>Hymenochaetales</taxon>
        <taxon>Rickenellaceae</taxon>
        <taxon>Rickenella</taxon>
    </lineage>
</organism>
<protein>
    <submittedName>
        <fullName evidence="2">Uncharacterized protein</fullName>
    </submittedName>
</protein>
<name>A0A4Y7PZ66_9AGAM</name>
<evidence type="ECO:0000313" key="2">
    <source>
        <dbReference type="EMBL" id="TDL20683.1"/>
    </source>
</evidence>
<accession>A0A4Y7PZ66</accession>
<feature type="compositionally biased region" description="Basic and acidic residues" evidence="1">
    <location>
        <begin position="543"/>
        <end position="553"/>
    </location>
</feature>
<dbReference type="EMBL" id="ML170186">
    <property type="protein sequence ID" value="TDL20683.1"/>
    <property type="molecule type" value="Genomic_DNA"/>
</dbReference>
<evidence type="ECO:0000256" key="1">
    <source>
        <dbReference type="SAM" id="MobiDB-lite"/>
    </source>
</evidence>
<dbReference type="Proteomes" id="UP000294933">
    <property type="component" value="Unassembled WGS sequence"/>
</dbReference>
<evidence type="ECO:0000313" key="3">
    <source>
        <dbReference type="Proteomes" id="UP000294933"/>
    </source>
</evidence>
<feature type="compositionally biased region" description="Low complexity" evidence="1">
    <location>
        <begin position="572"/>
        <end position="609"/>
    </location>
</feature>
<feature type="region of interest" description="Disordered" evidence="1">
    <location>
        <begin position="503"/>
        <end position="638"/>
    </location>
</feature>
<feature type="compositionally biased region" description="Polar residues" evidence="1">
    <location>
        <begin position="448"/>
        <end position="458"/>
    </location>
</feature>
<feature type="compositionally biased region" description="Polar residues" evidence="1">
    <location>
        <begin position="427"/>
        <end position="439"/>
    </location>
</feature>